<dbReference type="Gene3D" id="3.30.70.100">
    <property type="match status" value="1"/>
</dbReference>
<dbReference type="Proteomes" id="UP000238083">
    <property type="component" value="Unassembled WGS sequence"/>
</dbReference>
<gene>
    <name evidence="2" type="ORF">CLV37_11531</name>
</gene>
<dbReference type="EMBL" id="PVZF01000015">
    <property type="protein sequence ID" value="PRY10767.1"/>
    <property type="molecule type" value="Genomic_DNA"/>
</dbReference>
<dbReference type="Pfam" id="PF03992">
    <property type="entry name" value="ABM"/>
    <property type="match status" value="1"/>
</dbReference>
<proteinExistence type="predicted"/>
<dbReference type="RefSeq" id="WP_106214948.1">
    <property type="nucleotide sequence ID" value="NZ_PVZF01000015.1"/>
</dbReference>
<keyword evidence="3" id="KW-1185">Reference proteome</keyword>
<dbReference type="InterPro" id="IPR007138">
    <property type="entry name" value="ABM_dom"/>
</dbReference>
<dbReference type="SUPFAM" id="SSF54909">
    <property type="entry name" value="Dimeric alpha+beta barrel"/>
    <property type="match status" value="1"/>
</dbReference>
<keyword evidence="2" id="KW-0503">Monooxygenase</keyword>
<name>A0A2T0QXK5_9ACTN</name>
<protein>
    <submittedName>
        <fullName evidence="2">Quinol monooxygenase YgiN</fullName>
    </submittedName>
</protein>
<reference evidence="2 3" key="1">
    <citation type="submission" date="2018-03" db="EMBL/GenBank/DDBJ databases">
        <title>Genomic Encyclopedia of Archaeal and Bacterial Type Strains, Phase II (KMG-II): from individual species to whole genera.</title>
        <authorList>
            <person name="Goeker M."/>
        </authorList>
    </citation>
    <scope>NUCLEOTIDE SEQUENCE [LARGE SCALE GENOMIC DNA]</scope>
    <source>
        <strain evidence="2 3">DSM 19711</strain>
    </source>
</reference>
<keyword evidence="2" id="KW-0560">Oxidoreductase</keyword>
<organism evidence="2 3">
    <name type="scientific">Kineococcus rhizosphaerae</name>
    <dbReference type="NCBI Taxonomy" id="559628"/>
    <lineage>
        <taxon>Bacteria</taxon>
        <taxon>Bacillati</taxon>
        <taxon>Actinomycetota</taxon>
        <taxon>Actinomycetes</taxon>
        <taxon>Kineosporiales</taxon>
        <taxon>Kineosporiaceae</taxon>
        <taxon>Kineococcus</taxon>
    </lineage>
</organism>
<dbReference type="InterPro" id="IPR011008">
    <property type="entry name" value="Dimeric_a/b-barrel"/>
</dbReference>
<comment type="caution">
    <text evidence="2">The sequence shown here is derived from an EMBL/GenBank/DDBJ whole genome shotgun (WGS) entry which is preliminary data.</text>
</comment>
<evidence type="ECO:0000259" key="1">
    <source>
        <dbReference type="Pfam" id="PF03992"/>
    </source>
</evidence>
<accession>A0A2T0QXK5</accession>
<dbReference type="GO" id="GO:0004497">
    <property type="term" value="F:monooxygenase activity"/>
    <property type="evidence" value="ECO:0007669"/>
    <property type="project" value="UniProtKB-KW"/>
</dbReference>
<sequence length="95" mass="10459">MTTIELTTFTVRPERVEDMLAARPAMLADFAADRRGFVSARLVRLDATQWVDVVEWADRAAWDESREKGGNTPGIAAFFATLDELVDVRGGDVSG</sequence>
<evidence type="ECO:0000313" key="3">
    <source>
        <dbReference type="Proteomes" id="UP000238083"/>
    </source>
</evidence>
<evidence type="ECO:0000313" key="2">
    <source>
        <dbReference type="EMBL" id="PRY10767.1"/>
    </source>
</evidence>
<dbReference type="OrthoDB" id="255603at2"/>
<dbReference type="AlphaFoldDB" id="A0A2T0QXK5"/>
<feature type="domain" description="ABM" evidence="1">
    <location>
        <begin position="6"/>
        <end position="67"/>
    </location>
</feature>